<dbReference type="EMBL" id="CP023434">
    <property type="protein sequence ID" value="AXY26104.1"/>
    <property type="molecule type" value="Genomic_DNA"/>
</dbReference>
<evidence type="ECO:0000256" key="1">
    <source>
        <dbReference type="PIRNR" id="PIRNR036409"/>
    </source>
</evidence>
<dbReference type="Pfam" id="PF10662">
    <property type="entry name" value="PduV-EutP"/>
    <property type="match status" value="1"/>
</dbReference>
<dbReference type="Proteomes" id="UP000263232">
    <property type="component" value="Chromosome"/>
</dbReference>
<organism evidence="2 3">
    <name type="scientific">Suicoccus acidiformans</name>
    <dbReference type="NCBI Taxonomy" id="2036206"/>
    <lineage>
        <taxon>Bacteria</taxon>
        <taxon>Bacillati</taxon>
        <taxon>Bacillota</taxon>
        <taxon>Bacilli</taxon>
        <taxon>Lactobacillales</taxon>
        <taxon>Aerococcaceae</taxon>
        <taxon>Suicoccus</taxon>
    </lineage>
</organism>
<dbReference type="OrthoDB" id="6179at2"/>
<dbReference type="InterPro" id="IPR012381">
    <property type="entry name" value="EutP_PduV"/>
</dbReference>
<dbReference type="NCBIfam" id="TIGR02528">
    <property type="entry name" value="EutP"/>
    <property type="match status" value="1"/>
</dbReference>
<dbReference type="PANTHER" id="PTHR40453">
    <property type="entry name" value="PROTEIN YOEF"/>
    <property type="match status" value="1"/>
</dbReference>
<keyword evidence="3" id="KW-1185">Reference proteome</keyword>
<proteinExistence type="inferred from homology"/>
<protein>
    <submittedName>
        <fullName evidence="2">Ethanolamine utilization protein EutP</fullName>
    </submittedName>
</protein>
<comment type="similarity">
    <text evidence="1">Belongs to the EutP/PduV family.</text>
</comment>
<dbReference type="SUPFAM" id="SSF52540">
    <property type="entry name" value="P-loop containing nucleoside triphosphate hydrolases"/>
    <property type="match status" value="1"/>
</dbReference>
<dbReference type="GO" id="GO:0006576">
    <property type="term" value="P:biogenic amine metabolic process"/>
    <property type="evidence" value="ECO:0007669"/>
    <property type="project" value="InterPro"/>
</dbReference>
<dbReference type="InterPro" id="IPR027417">
    <property type="entry name" value="P-loop_NTPase"/>
</dbReference>
<dbReference type="KEGG" id="abae:CL176_08875"/>
<dbReference type="PIRSF" id="PIRSF036409">
    <property type="entry name" value="EutP_PduV"/>
    <property type="match status" value="1"/>
</dbReference>
<dbReference type="GO" id="GO:0005524">
    <property type="term" value="F:ATP binding"/>
    <property type="evidence" value="ECO:0007669"/>
    <property type="project" value="UniProtKB-UniRule"/>
</dbReference>
<dbReference type="Gene3D" id="3.40.50.300">
    <property type="entry name" value="P-loop containing nucleotide triphosphate hydrolases"/>
    <property type="match status" value="1"/>
</dbReference>
<keyword evidence="1" id="KW-0547">Nucleotide-binding</keyword>
<name>A0A347WLZ7_9LACT</name>
<accession>A0A347WLZ7</accession>
<dbReference type="PANTHER" id="PTHR40453:SF1">
    <property type="entry name" value="PROTEIN YOEF"/>
    <property type="match status" value="1"/>
</dbReference>
<reference evidence="2 3" key="1">
    <citation type="submission" date="2017-09" db="EMBL/GenBank/DDBJ databases">
        <title>Complete genome sequence of Oxytococcus suis strain ZY16052.</title>
        <authorList>
            <person name="Li F."/>
        </authorList>
    </citation>
    <scope>NUCLEOTIDE SEQUENCE [LARGE SCALE GENOMIC DNA]</scope>
    <source>
        <strain evidence="2 3">ZY16052</strain>
    </source>
</reference>
<evidence type="ECO:0000313" key="3">
    <source>
        <dbReference type="Proteomes" id="UP000263232"/>
    </source>
</evidence>
<evidence type="ECO:0000313" key="2">
    <source>
        <dbReference type="EMBL" id="AXY26104.1"/>
    </source>
</evidence>
<dbReference type="RefSeq" id="WP_118991001.1">
    <property type="nucleotide sequence ID" value="NZ_CP023434.1"/>
</dbReference>
<dbReference type="AlphaFoldDB" id="A0A347WLZ7"/>
<sequence>MDKIMLVGPVGAGKTTLKQALDGQPLEYSKTQAVEYEGRIIDTPGEFIQHRRFYNSLQNLSTDASIICLVLPANLTGQVYSPTFAMLFSVPVIGVITKIDLSTVEDIEQAEFELKQAGAERIFSISSIEGTGLIELKDFLERGVG</sequence>
<gene>
    <name evidence="2" type="primary">eutP</name>
    <name evidence="2" type="ORF">CL176_08875</name>
</gene>